<evidence type="ECO:0000313" key="4">
    <source>
        <dbReference type="Proteomes" id="UP000729402"/>
    </source>
</evidence>
<name>A0A8J5SAB6_ZIZPA</name>
<feature type="compositionally biased region" description="Low complexity" evidence="1">
    <location>
        <begin position="56"/>
        <end position="66"/>
    </location>
</feature>
<keyword evidence="2" id="KW-0732">Signal</keyword>
<evidence type="ECO:0000256" key="1">
    <source>
        <dbReference type="SAM" id="MobiDB-lite"/>
    </source>
</evidence>
<dbReference type="AlphaFoldDB" id="A0A8J5SAB6"/>
<dbReference type="EMBL" id="JAAALK010000285">
    <property type="protein sequence ID" value="KAG8064332.1"/>
    <property type="molecule type" value="Genomic_DNA"/>
</dbReference>
<dbReference type="Proteomes" id="UP000729402">
    <property type="component" value="Unassembled WGS sequence"/>
</dbReference>
<keyword evidence="4" id="KW-1185">Reference proteome</keyword>
<comment type="caution">
    <text evidence="3">The sequence shown here is derived from an EMBL/GenBank/DDBJ whole genome shotgun (WGS) entry which is preliminary data.</text>
</comment>
<feature type="signal peptide" evidence="2">
    <location>
        <begin position="1"/>
        <end position="22"/>
    </location>
</feature>
<evidence type="ECO:0000256" key="2">
    <source>
        <dbReference type="SAM" id="SignalP"/>
    </source>
</evidence>
<reference evidence="3" key="2">
    <citation type="submission" date="2021-02" db="EMBL/GenBank/DDBJ databases">
        <authorList>
            <person name="Kimball J.A."/>
            <person name="Haas M.W."/>
            <person name="Macchietto M."/>
            <person name="Kono T."/>
            <person name="Duquette J."/>
            <person name="Shao M."/>
        </authorList>
    </citation>
    <scope>NUCLEOTIDE SEQUENCE</scope>
    <source>
        <tissue evidence="3">Fresh leaf tissue</tissue>
    </source>
</reference>
<gene>
    <name evidence="3" type="ORF">GUJ93_ZPchr0004g38739</name>
</gene>
<accession>A0A8J5SAB6</accession>
<reference evidence="3" key="1">
    <citation type="journal article" date="2021" name="bioRxiv">
        <title>Whole Genome Assembly and Annotation of Northern Wild Rice, Zizania palustris L., Supports a Whole Genome Duplication in the Zizania Genus.</title>
        <authorList>
            <person name="Haas M."/>
            <person name="Kono T."/>
            <person name="Macchietto M."/>
            <person name="Millas R."/>
            <person name="McGilp L."/>
            <person name="Shao M."/>
            <person name="Duquette J."/>
            <person name="Hirsch C.N."/>
            <person name="Kimball J."/>
        </authorList>
    </citation>
    <scope>NUCLEOTIDE SEQUENCE</scope>
    <source>
        <tissue evidence="3">Fresh leaf tissue</tissue>
    </source>
</reference>
<feature type="compositionally biased region" description="Low complexity" evidence="1">
    <location>
        <begin position="75"/>
        <end position="90"/>
    </location>
</feature>
<protein>
    <submittedName>
        <fullName evidence="3">Uncharacterized protein</fullName>
    </submittedName>
</protein>
<sequence length="145" mass="15281">MPNHRCHRRRILLPGVLPLAVAADLVRLQPHRPAPYGCRPATGPSTSSVADDDDAAPTTTDALPDTLYDDDDGDATASPFDAAHPIAAARSPPPPPPHQPTNRGGARNRGGLLCFGSPHPPLPPLQNCKLELLLKIANPTMPSCC</sequence>
<evidence type="ECO:0000313" key="3">
    <source>
        <dbReference type="EMBL" id="KAG8064332.1"/>
    </source>
</evidence>
<feature type="compositionally biased region" description="Low complexity" evidence="1">
    <location>
        <begin position="100"/>
        <end position="110"/>
    </location>
</feature>
<dbReference type="OrthoDB" id="10668387at2759"/>
<feature type="region of interest" description="Disordered" evidence="1">
    <location>
        <begin position="35"/>
        <end position="110"/>
    </location>
</feature>
<organism evidence="3 4">
    <name type="scientific">Zizania palustris</name>
    <name type="common">Northern wild rice</name>
    <dbReference type="NCBI Taxonomy" id="103762"/>
    <lineage>
        <taxon>Eukaryota</taxon>
        <taxon>Viridiplantae</taxon>
        <taxon>Streptophyta</taxon>
        <taxon>Embryophyta</taxon>
        <taxon>Tracheophyta</taxon>
        <taxon>Spermatophyta</taxon>
        <taxon>Magnoliopsida</taxon>
        <taxon>Liliopsida</taxon>
        <taxon>Poales</taxon>
        <taxon>Poaceae</taxon>
        <taxon>BOP clade</taxon>
        <taxon>Oryzoideae</taxon>
        <taxon>Oryzeae</taxon>
        <taxon>Zizaniinae</taxon>
        <taxon>Zizania</taxon>
    </lineage>
</organism>
<feature type="chain" id="PRO_5035300464" evidence="2">
    <location>
        <begin position="23"/>
        <end position="145"/>
    </location>
</feature>
<proteinExistence type="predicted"/>